<dbReference type="PANTHER" id="PTHR24253:SF103">
    <property type="entry name" value="TRANSMEMBRANE PROTEASE SERINE 7"/>
    <property type="match status" value="1"/>
</dbReference>
<dbReference type="PRINTS" id="PR00722">
    <property type="entry name" value="CHYMOTRYPSIN"/>
</dbReference>
<dbReference type="PROSITE" id="PS50240">
    <property type="entry name" value="TRYPSIN_DOM"/>
    <property type="match status" value="1"/>
</dbReference>
<evidence type="ECO:0000259" key="3">
    <source>
        <dbReference type="PROSITE" id="PS50240"/>
    </source>
</evidence>
<dbReference type="InterPro" id="IPR043504">
    <property type="entry name" value="Peptidase_S1_PA_chymotrypsin"/>
</dbReference>
<dbReference type="Pfam" id="PF00089">
    <property type="entry name" value="Trypsin"/>
    <property type="match status" value="1"/>
</dbReference>
<feature type="chain" id="PRO_5046825372" evidence="2">
    <location>
        <begin position="32"/>
        <end position="536"/>
    </location>
</feature>
<protein>
    <submittedName>
        <fullName evidence="4">S1 family peptidase</fullName>
    </submittedName>
</protein>
<dbReference type="InterPro" id="IPR001254">
    <property type="entry name" value="Trypsin_dom"/>
</dbReference>
<dbReference type="InterPro" id="IPR009003">
    <property type="entry name" value="Peptidase_S1_PA"/>
</dbReference>
<dbReference type="Proteomes" id="UP001180531">
    <property type="component" value="Unassembled WGS sequence"/>
</dbReference>
<proteinExistence type="predicted"/>
<dbReference type="RefSeq" id="WP_311613526.1">
    <property type="nucleotide sequence ID" value="NZ_JAVRFI010000017.1"/>
</dbReference>
<keyword evidence="2" id="KW-0732">Signal</keyword>
<name>A0ABU2STH8_9ACTN</name>
<reference evidence="4" key="1">
    <citation type="submission" date="2024-05" db="EMBL/GenBank/DDBJ databases">
        <title>30 novel species of actinomycetes from the DSMZ collection.</title>
        <authorList>
            <person name="Nouioui I."/>
        </authorList>
    </citation>
    <scope>NUCLEOTIDE SEQUENCE</scope>
    <source>
        <strain evidence="4">DSM 40473</strain>
    </source>
</reference>
<feature type="signal peptide" evidence="2">
    <location>
        <begin position="1"/>
        <end position="31"/>
    </location>
</feature>
<keyword evidence="1" id="KW-1015">Disulfide bond</keyword>
<comment type="caution">
    <text evidence="4">The sequence shown here is derived from an EMBL/GenBank/DDBJ whole genome shotgun (WGS) entry which is preliminary data.</text>
</comment>
<keyword evidence="5" id="KW-1185">Reference proteome</keyword>
<dbReference type="SUPFAM" id="SSF50494">
    <property type="entry name" value="Trypsin-like serine proteases"/>
    <property type="match status" value="1"/>
</dbReference>
<dbReference type="PANTHER" id="PTHR24253">
    <property type="entry name" value="TRANSMEMBRANE PROTEASE SERINE"/>
    <property type="match status" value="1"/>
</dbReference>
<accession>A0ABU2STH8</accession>
<evidence type="ECO:0000256" key="2">
    <source>
        <dbReference type="SAM" id="SignalP"/>
    </source>
</evidence>
<sequence>MSGKGPRVAWIAGLIAGSVATGAFTAVPAQAVVGDAAKDGQYASTAKLDIGGGKRTCTGTLVESQWVLTAASCFADDPSQGFRITAGAPKQQTAVTVGRTDLTGTAGTTVDAVELVPRGDRDLVMVKLAKPVTGVTPAPVSSAAPRQGEDLRVTGFGRTKDEWAPTRLNTAAFGAGTVAATTVDLAAKAPVDAALCKGDMGGPVLRETNGTAEVVAVATGSWQNGCWGTDGTETRTGAVATRVDDVADWVQQTYARTLLARRGWGNAAHLASGYFTSEPTGKRRMDLFVAWKDGSASLFQGADYDNPKYPFTREIQLEGAGSYWKYADAVTAGRYSDSGTDGLTVRWAGGKLSTYTHVDEKGFHEEKTLAEPGSWWSHARLITSGRFSANALRDDLLVLWEDGSTSMYTDTGVNGVKKETQLTLKNDGFKAAVQINAGEFTGGKTADLMIRWSDGQTQIFPGGDTKNDHSRIQVTPVGYHWTHAAQITVGNFTKPAGPLNDILVRWDTTDLSYYPNVTPGAIPSTRGPLGEVQLVG</sequence>
<evidence type="ECO:0000313" key="5">
    <source>
        <dbReference type="Proteomes" id="UP001180531"/>
    </source>
</evidence>
<gene>
    <name evidence="4" type="ORF">RM609_23600</name>
</gene>
<dbReference type="Gene3D" id="2.40.10.10">
    <property type="entry name" value="Trypsin-like serine proteases"/>
    <property type="match status" value="1"/>
</dbReference>
<organism evidence="4 5">
    <name type="scientific">Streptomyces hesseae</name>
    <dbReference type="NCBI Taxonomy" id="3075519"/>
    <lineage>
        <taxon>Bacteria</taxon>
        <taxon>Bacillati</taxon>
        <taxon>Actinomycetota</taxon>
        <taxon>Actinomycetes</taxon>
        <taxon>Kitasatosporales</taxon>
        <taxon>Streptomycetaceae</taxon>
        <taxon>Streptomyces</taxon>
    </lineage>
</organism>
<evidence type="ECO:0000256" key="1">
    <source>
        <dbReference type="ARBA" id="ARBA00023157"/>
    </source>
</evidence>
<evidence type="ECO:0000313" key="4">
    <source>
        <dbReference type="EMBL" id="MDT0452043.1"/>
    </source>
</evidence>
<dbReference type="EMBL" id="JAVRFI010000017">
    <property type="protein sequence ID" value="MDT0452043.1"/>
    <property type="molecule type" value="Genomic_DNA"/>
</dbReference>
<dbReference type="SMART" id="SM00020">
    <property type="entry name" value="Tryp_SPc"/>
    <property type="match status" value="1"/>
</dbReference>
<dbReference type="InterPro" id="IPR001314">
    <property type="entry name" value="Peptidase_S1A"/>
</dbReference>
<feature type="domain" description="Peptidase S1" evidence="3">
    <location>
        <begin position="14"/>
        <end position="255"/>
    </location>
</feature>